<accession>A0ABY9WPG8</accession>
<reference evidence="2 3" key="1">
    <citation type="submission" date="2019-08" db="EMBL/GenBank/DDBJ databases">
        <title>Archangium and Cystobacter genomes.</title>
        <authorList>
            <person name="Chen I.-C.K."/>
            <person name="Wielgoss S."/>
        </authorList>
    </citation>
    <scope>NUCLEOTIDE SEQUENCE [LARGE SCALE GENOMIC DNA]</scope>
    <source>
        <strain evidence="2 3">Cbm 6</strain>
    </source>
</reference>
<dbReference type="EMBL" id="CP043494">
    <property type="protein sequence ID" value="WNG44636.1"/>
    <property type="molecule type" value="Genomic_DNA"/>
</dbReference>
<sequence>MHPLPLVVFLTLAAGPDRTIPVGCREDYGTCREDCTIDYGGSTTKYRQLTQCLERCANEQSECTNRHYTLRDANIDLQPTREADPAMREPQTYDDDLREDDTAKPASGTRPSDGVRRGVYRASEESPPARTAPPVMKEPEPETEAEPAPMPAAPAKRAPEPASVKSEDVRIADAPEEEEAEPAPAPKPAPKPVEPLRPKPPPEPKKKDISEWDPNGD</sequence>
<protein>
    <submittedName>
        <fullName evidence="2">Uncharacterized protein</fullName>
    </submittedName>
</protein>
<feature type="compositionally biased region" description="Basic and acidic residues" evidence="1">
    <location>
        <begin position="194"/>
        <end position="210"/>
    </location>
</feature>
<proteinExistence type="predicted"/>
<evidence type="ECO:0000313" key="3">
    <source>
        <dbReference type="Proteomes" id="UP001611383"/>
    </source>
</evidence>
<gene>
    <name evidence="2" type="ORF">F0U60_11475</name>
</gene>
<feature type="region of interest" description="Disordered" evidence="1">
    <location>
        <begin position="74"/>
        <end position="217"/>
    </location>
</feature>
<dbReference type="RefSeq" id="WP_395817874.1">
    <property type="nucleotide sequence ID" value="NZ_CP043494.1"/>
</dbReference>
<dbReference type="Proteomes" id="UP001611383">
    <property type="component" value="Chromosome"/>
</dbReference>
<evidence type="ECO:0000256" key="1">
    <source>
        <dbReference type="SAM" id="MobiDB-lite"/>
    </source>
</evidence>
<keyword evidence="3" id="KW-1185">Reference proteome</keyword>
<organism evidence="2 3">
    <name type="scientific">Archangium minus</name>
    <dbReference type="NCBI Taxonomy" id="83450"/>
    <lineage>
        <taxon>Bacteria</taxon>
        <taxon>Pseudomonadati</taxon>
        <taxon>Myxococcota</taxon>
        <taxon>Myxococcia</taxon>
        <taxon>Myxococcales</taxon>
        <taxon>Cystobacterineae</taxon>
        <taxon>Archangiaceae</taxon>
        <taxon>Archangium</taxon>
    </lineage>
</organism>
<evidence type="ECO:0000313" key="2">
    <source>
        <dbReference type="EMBL" id="WNG44636.1"/>
    </source>
</evidence>
<feature type="compositionally biased region" description="Low complexity" evidence="1">
    <location>
        <begin position="153"/>
        <end position="162"/>
    </location>
</feature>
<feature type="compositionally biased region" description="Basic and acidic residues" evidence="1">
    <location>
        <begin position="74"/>
        <end position="87"/>
    </location>
</feature>
<feature type="compositionally biased region" description="Pro residues" evidence="1">
    <location>
        <begin position="183"/>
        <end position="193"/>
    </location>
</feature>
<name>A0ABY9WPG8_9BACT</name>